<dbReference type="Proteomes" id="UP000692954">
    <property type="component" value="Unassembled WGS sequence"/>
</dbReference>
<dbReference type="EMBL" id="CAJJDN010000020">
    <property type="protein sequence ID" value="CAD8065246.1"/>
    <property type="molecule type" value="Genomic_DNA"/>
</dbReference>
<organism evidence="1 2">
    <name type="scientific">Paramecium sonneborni</name>
    <dbReference type="NCBI Taxonomy" id="65129"/>
    <lineage>
        <taxon>Eukaryota</taxon>
        <taxon>Sar</taxon>
        <taxon>Alveolata</taxon>
        <taxon>Ciliophora</taxon>
        <taxon>Intramacronucleata</taxon>
        <taxon>Oligohymenophorea</taxon>
        <taxon>Peniculida</taxon>
        <taxon>Parameciidae</taxon>
        <taxon>Paramecium</taxon>
    </lineage>
</organism>
<gene>
    <name evidence="1" type="ORF">PSON_ATCC_30995.1.T0200111</name>
</gene>
<proteinExistence type="predicted"/>
<comment type="caution">
    <text evidence="1">The sequence shown here is derived from an EMBL/GenBank/DDBJ whole genome shotgun (WGS) entry which is preliminary data.</text>
</comment>
<evidence type="ECO:0000313" key="2">
    <source>
        <dbReference type="Proteomes" id="UP000692954"/>
    </source>
</evidence>
<accession>A0A8S1LKR7</accession>
<evidence type="ECO:0000313" key="1">
    <source>
        <dbReference type="EMBL" id="CAD8065246.1"/>
    </source>
</evidence>
<protein>
    <submittedName>
        <fullName evidence="1">Uncharacterized protein</fullName>
    </submittedName>
</protein>
<sequence length="123" mass="14313">MQISINSQQLALTKIQNNAFNVQYSPFRLLNIKYTEASTQRLIEEPINNIQVFQIQGSNYEEHFNTKNSKLPKQTKESVKVISIDLKLQKKKLKSTSKENLSDYQKKLISDIQKIEQEILNLS</sequence>
<name>A0A8S1LKR7_9CILI</name>
<keyword evidence="2" id="KW-1185">Reference proteome</keyword>
<dbReference type="OrthoDB" id="316954at2759"/>
<dbReference type="AlphaFoldDB" id="A0A8S1LKR7"/>
<reference evidence="1" key="1">
    <citation type="submission" date="2021-01" db="EMBL/GenBank/DDBJ databases">
        <authorList>
            <consortium name="Genoscope - CEA"/>
            <person name="William W."/>
        </authorList>
    </citation>
    <scope>NUCLEOTIDE SEQUENCE</scope>
</reference>